<dbReference type="Gene3D" id="3.30.70.470">
    <property type="match status" value="1"/>
</dbReference>
<keyword evidence="6 8" id="KW-0484">Methanogenesis</keyword>
<evidence type="ECO:0000259" key="9">
    <source>
        <dbReference type="Pfam" id="PF02241"/>
    </source>
</evidence>
<comment type="caution">
    <text evidence="11">The sequence shown here is derived from an EMBL/GenBank/DDBJ whole genome shotgun (WGS) entry which is preliminary data.</text>
</comment>
<comment type="catalytic activity">
    <reaction evidence="7">
        <text>coenzyme B + methyl-coenzyme M = methane + coenzyme M-coenzyme B heterodisulfide</text>
        <dbReference type="Rhea" id="RHEA:12532"/>
        <dbReference type="ChEBI" id="CHEBI:16183"/>
        <dbReference type="ChEBI" id="CHEBI:58286"/>
        <dbReference type="ChEBI" id="CHEBI:58411"/>
        <dbReference type="ChEBI" id="CHEBI:58596"/>
        <dbReference type="EC" id="2.8.4.1"/>
    </reaction>
    <physiologicalReaction direction="left-to-right" evidence="7">
        <dbReference type="Rhea" id="RHEA:12533"/>
    </physiologicalReaction>
</comment>
<dbReference type="Proteomes" id="UP000217784">
    <property type="component" value="Unassembled WGS sequence"/>
</dbReference>
<accession>A0A2A2H970</accession>
<dbReference type="Gene3D" id="1.20.840.10">
    <property type="entry name" value="Methyl-coenzyme M reductase, alpha/beta subunit, C-terminal"/>
    <property type="match status" value="1"/>
</dbReference>
<evidence type="ECO:0000259" key="10">
    <source>
        <dbReference type="Pfam" id="PF02783"/>
    </source>
</evidence>
<evidence type="ECO:0000256" key="6">
    <source>
        <dbReference type="ARBA" id="ARBA00022994"/>
    </source>
</evidence>
<dbReference type="InterPro" id="IPR022680">
    <property type="entry name" value="Me_CoM_Rdtase_bsu_N"/>
</dbReference>
<dbReference type="NCBIfam" id="TIGR03257">
    <property type="entry name" value="met_CoM_red_bet"/>
    <property type="match status" value="1"/>
</dbReference>
<reference evidence="11 12" key="1">
    <citation type="journal article" date="2017" name="BMC Genomics">
        <title>Genomic analysis of methanogenic archaea reveals a shift towards energy conservation.</title>
        <authorList>
            <person name="Gilmore S.P."/>
            <person name="Henske J.K."/>
            <person name="Sexton J.A."/>
            <person name="Solomon K.V."/>
            <person name="Seppala S."/>
            <person name="Yoo J.I."/>
            <person name="Huyett L.M."/>
            <person name="Pressman A."/>
            <person name="Cogan J.Z."/>
            <person name="Kivenson V."/>
            <person name="Peng X."/>
            <person name="Tan Y."/>
            <person name="Valentine D.L."/>
            <person name="O'Malley M.A."/>
        </authorList>
    </citation>
    <scope>NUCLEOTIDE SEQUENCE [LARGE SCALE GENOMIC DNA]</scope>
    <source>
        <strain evidence="11 12">M.o.H.</strain>
    </source>
</reference>
<evidence type="ECO:0000256" key="2">
    <source>
        <dbReference type="ARBA" id="ARBA00005149"/>
    </source>
</evidence>
<proteinExistence type="inferred from homology"/>
<dbReference type="GO" id="GO:0050524">
    <property type="term" value="F:coenzyme-B sulfoethylthiotransferase activity"/>
    <property type="evidence" value="ECO:0007669"/>
    <property type="project" value="UniProtKB-UniRule"/>
</dbReference>
<dbReference type="UniPathway" id="UPA00646">
    <property type="reaction ID" value="UER00699"/>
</dbReference>
<evidence type="ECO:0000256" key="1">
    <source>
        <dbReference type="ARBA" id="ARBA00001952"/>
    </source>
</evidence>
<dbReference type="RefSeq" id="WP_069583358.1">
    <property type="nucleotide sequence ID" value="NZ_LMVM01000001.1"/>
</dbReference>
<comment type="subunit">
    <text evidence="8">Hexamer of two alpha, two beta, and two gamma chains.</text>
</comment>
<evidence type="ECO:0000313" key="11">
    <source>
        <dbReference type="EMBL" id="PAV05905.1"/>
    </source>
</evidence>
<dbReference type="SUPFAM" id="SSF48081">
    <property type="entry name" value="Methyl-coenzyme M reductase alpha and beta chain C-terminal domain"/>
    <property type="match status" value="1"/>
</dbReference>
<dbReference type="InterPro" id="IPR009024">
    <property type="entry name" value="Me_CoM_Rdtase_Fd-like_fold"/>
</dbReference>
<dbReference type="PIRSF" id="PIRSF000263">
    <property type="entry name" value="Meth_CoM_rd_beta"/>
    <property type="match status" value="1"/>
</dbReference>
<comment type="subunit">
    <text evidence="4">MCR is a hexamer of two alpha, two beta, and two gamma chains, forming a dimer of heterotrimers.</text>
</comment>
<sequence>MPTYEDKIDLYGVDGKLLEENVPLEAISPMYNPTISKIVQEVKRSVAINLAGIEKTLAKAAYGGKANFIPGRELNLPIVENVDVIADKLQKIIQIDEDDDFNLKQINNGAQVLVQLPSQRMNMAADYTVSTLVTGGAVIQAIIDTFDVDQFDASAIKTAVLGSYPQSVDFKGANVSALLAPPAMLDSLGYGFRTIAANHIVAVTKKNTLNAVALSAILEQTSMFEIGDALGAFERSHLLGLAYQGLNANNIVFDLVKANGKGTVGTVIASLVERALDDGVIKVAKTMPSGYKIYEPVDWALWNAYAAAGLISSTIVNIGASRAAQGVASTLLYYNDIIEYETGLPGVDYGRAQGTGVGMSFFSHGIYGGGGPGTFNGNHVVTRHSKGYAVPCNAASMCLDAGTQMFSVESTSSLVGTVYSDIDYLREPIKYVAEGAVEIKDKI</sequence>
<dbReference type="InterPro" id="IPR008924">
    <property type="entry name" value="Me_CoM_Rdtase_asu/bsu_C"/>
</dbReference>
<keyword evidence="5 8" id="KW-0808">Transferase</keyword>
<evidence type="ECO:0000256" key="3">
    <source>
        <dbReference type="ARBA" id="ARBA00010675"/>
    </source>
</evidence>
<feature type="domain" description="Methyl-coenzyme M reductase beta subunit N-terminal" evidence="10">
    <location>
        <begin position="6"/>
        <end position="185"/>
    </location>
</feature>
<dbReference type="EMBL" id="LMVM01000001">
    <property type="protein sequence ID" value="PAV05905.1"/>
    <property type="molecule type" value="Genomic_DNA"/>
</dbReference>
<feature type="domain" description="Methyl-coenzyme M reductase beta subunit C-terminal" evidence="9">
    <location>
        <begin position="189"/>
        <end position="436"/>
    </location>
</feature>
<dbReference type="GO" id="GO:0015948">
    <property type="term" value="P:methanogenesis"/>
    <property type="evidence" value="ECO:0007669"/>
    <property type="project" value="UniProtKB-UniRule"/>
</dbReference>
<dbReference type="InterPro" id="IPR015823">
    <property type="entry name" value="Me_CoM_Rdtase_asu_N_sub2"/>
</dbReference>
<dbReference type="Pfam" id="PF02241">
    <property type="entry name" value="MCR_beta"/>
    <property type="match status" value="1"/>
</dbReference>
<dbReference type="InterPro" id="IPR022679">
    <property type="entry name" value="Me_CoM_Rdtase_bsu_C"/>
</dbReference>
<evidence type="ECO:0000256" key="5">
    <source>
        <dbReference type="ARBA" id="ARBA00022679"/>
    </source>
</evidence>
<gene>
    <name evidence="11" type="ORF">ASJ80_13670</name>
</gene>
<evidence type="ECO:0000313" key="12">
    <source>
        <dbReference type="Proteomes" id="UP000217784"/>
    </source>
</evidence>
<dbReference type="AlphaFoldDB" id="A0A2A2H970"/>
<keyword evidence="12" id="KW-1185">Reference proteome</keyword>
<dbReference type="SUPFAM" id="SSF55088">
    <property type="entry name" value="Methyl-coenzyme M reductase subunits"/>
    <property type="match status" value="1"/>
</dbReference>
<comment type="cofactor">
    <cofactor evidence="1">
        <name>coenzyme F430</name>
        <dbReference type="ChEBI" id="CHEBI:60540"/>
    </cofactor>
</comment>
<dbReference type="EC" id="2.8.4.1" evidence="8"/>
<organism evidence="11 12">
    <name type="scientific">Methanobacterium bryantii</name>
    <dbReference type="NCBI Taxonomy" id="2161"/>
    <lineage>
        <taxon>Archaea</taxon>
        <taxon>Methanobacteriati</taxon>
        <taxon>Methanobacteriota</taxon>
        <taxon>Methanomada group</taxon>
        <taxon>Methanobacteria</taxon>
        <taxon>Methanobacteriales</taxon>
        <taxon>Methanobacteriaceae</taxon>
        <taxon>Methanobacterium</taxon>
    </lineage>
</organism>
<dbReference type="Pfam" id="PF02783">
    <property type="entry name" value="MCR_beta_N"/>
    <property type="match status" value="1"/>
</dbReference>
<comment type="pathway">
    <text evidence="2 8">One-carbon metabolism; methyl-coenzyme M reduction; methane from methyl-coenzyme M: step 1/1.</text>
</comment>
<name>A0A2A2H970_METBR</name>
<evidence type="ECO:0000256" key="7">
    <source>
        <dbReference type="ARBA" id="ARBA00047772"/>
    </source>
</evidence>
<evidence type="ECO:0000256" key="4">
    <source>
        <dbReference type="ARBA" id="ARBA00011155"/>
    </source>
</evidence>
<dbReference type="OrthoDB" id="52873at2157"/>
<dbReference type="InterPro" id="IPR003179">
    <property type="entry name" value="Me_CoM_Rdtase_bsu"/>
</dbReference>
<evidence type="ECO:0000256" key="8">
    <source>
        <dbReference type="PIRNR" id="PIRNR000263"/>
    </source>
</evidence>
<protein>
    <recommendedName>
        <fullName evidence="8">Methyl-coenzyme M reductase subunit beta</fullName>
        <ecNumber evidence="8">2.8.4.1</ecNumber>
    </recommendedName>
    <alternativeName>
        <fullName evidence="8">Coenzyme-B sulfoethylthiotransferase beta</fullName>
    </alternativeName>
</protein>
<comment type="similarity">
    <text evidence="3">Belongs to the methyl-coenzyme M reductase beta subunit family.</text>
</comment>